<evidence type="ECO:0000313" key="7">
    <source>
        <dbReference type="EMBL" id="MDU0260108.1"/>
    </source>
</evidence>
<dbReference type="InterPro" id="IPR039425">
    <property type="entry name" value="RNA_pol_sigma-70-like"/>
</dbReference>
<feature type="domain" description="RNA polymerase sigma factor 70 region 4 type 2" evidence="6">
    <location>
        <begin position="125"/>
        <end position="173"/>
    </location>
</feature>
<dbReference type="InterPro" id="IPR014284">
    <property type="entry name" value="RNA_pol_sigma-70_dom"/>
</dbReference>
<dbReference type="AlphaFoldDB" id="A0AAE4LLW2"/>
<evidence type="ECO:0000259" key="6">
    <source>
        <dbReference type="Pfam" id="PF08281"/>
    </source>
</evidence>
<dbReference type="GO" id="GO:0016987">
    <property type="term" value="F:sigma factor activity"/>
    <property type="evidence" value="ECO:0007669"/>
    <property type="project" value="UniProtKB-KW"/>
</dbReference>
<keyword evidence="2" id="KW-0805">Transcription regulation</keyword>
<dbReference type="GO" id="GO:0003677">
    <property type="term" value="F:DNA binding"/>
    <property type="evidence" value="ECO:0007669"/>
    <property type="project" value="InterPro"/>
</dbReference>
<dbReference type="Gene3D" id="1.10.1740.10">
    <property type="match status" value="1"/>
</dbReference>
<dbReference type="EMBL" id="JAWDES010000005">
    <property type="protein sequence ID" value="MDU0260108.1"/>
    <property type="molecule type" value="Genomic_DNA"/>
</dbReference>
<dbReference type="InterPro" id="IPR007627">
    <property type="entry name" value="RNA_pol_sigma70_r2"/>
</dbReference>
<evidence type="ECO:0000256" key="3">
    <source>
        <dbReference type="ARBA" id="ARBA00023082"/>
    </source>
</evidence>
<dbReference type="Pfam" id="PF04542">
    <property type="entry name" value="Sigma70_r2"/>
    <property type="match status" value="1"/>
</dbReference>
<dbReference type="RefSeq" id="WP_014775988.1">
    <property type="nucleotide sequence ID" value="NZ_AP025581.1"/>
</dbReference>
<reference evidence="7" key="1">
    <citation type="submission" date="2023-10" db="EMBL/GenBank/DDBJ databases">
        <title>Genome Sequence of the Bacteria from From Gut Wall in Crohn's Disease.</title>
        <authorList>
            <person name="Rodriguez-Palacios A."/>
        </authorList>
    </citation>
    <scope>NUCLEOTIDE SEQUENCE</scope>
    <source>
        <strain evidence="7">CavFT-hAR58</strain>
    </source>
</reference>
<dbReference type="Pfam" id="PF08281">
    <property type="entry name" value="Sigma70_r4_2"/>
    <property type="match status" value="1"/>
</dbReference>
<evidence type="ECO:0000256" key="1">
    <source>
        <dbReference type="ARBA" id="ARBA00010641"/>
    </source>
</evidence>
<protein>
    <submittedName>
        <fullName evidence="7">RNA polymerase sigma-70 factor</fullName>
    </submittedName>
</protein>
<dbReference type="InterPro" id="IPR013249">
    <property type="entry name" value="RNA_pol_sigma70_r4_t2"/>
</dbReference>
<keyword evidence="4" id="KW-0804">Transcription</keyword>
<dbReference type="Gene3D" id="1.10.10.10">
    <property type="entry name" value="Winged helix-like DNA-binding domain superfamily/Winged helix DNA-binding domain"/>
    <property type="match status" value="1"/>
</dbReference>
<keyword evidence="3" id="KW-0731">Sigma factor</keyword>
<proteinExistence type="inferred from homology"/>
<dbReference type="NCBIfam" id="TIGR02985">
    <property type="entry name" value="Sig70_bacteroi1"/>
    <property type="match status" value="1"/>
</dbReference>
<dbReference type="PANTHER" id="PTHR43133">
    <property type="entry name" value="RNA POLYMERASE ECF-TYPE SIGMA FACTO"/>
    <property type="match status" value="1"/>
</dbReference>
<organism evidence="7 8">
    <name type="scientific">Alistipes finegoldii</name>
    <dbReference type="NCBI Taxonomy" id="214856"/>
    <lineage>
        <taxon>Bacteria</taxon>
        <taxon>Pseudomonadati</taxon>
        <taxon>Bacteroidota</taxon>
        <taxon>Bacteroidia</taxon>
        <taxon>Bacteroidales</taxon>
        <taxon>Rikenellaceae</taxon>
        <taxon>Alistipes</taxon>
    </lineage>
</organism>
<dbReference type="SUPFAM" id="SSF88946">
    <property type="entry name" value="Sigma2 domain of RNA polymerase sigma factors"/>
    <property type="match status" value="1"/>
</dbReference>
<dbReference type="SUPFAM" id="SSF88659">
    <property type="entry name" value="Sigma3 and sigma4 domains of RNA polymerase sigma factors"/>
    <property type="match status" value="1"/>
</dbReference>
<evidence type="ECO:0000256" key="4">
    <source>
        <dbReference type="ARBA" id="ARBA00023163"/>
    </source>
</evidence>
<accession>A0AAE4LLW2</accession>
<dbReference type="OMA" id="WERRDIF"/>
<sequence>MPLDSEYELMQRLSAGNEDAFGELFGRYYPRVCAFVGCIVKEESTAEDIAQDIFLKIWERRDIFQGRVASFNGYVYRMARNAALNAIRQMTNIDWEQYIQIEETLPDESFEKEYYSREKELFIRLVVCRMPEQRRRIFEMSRYAGMDNQAIADELKISKRTVENHLTLALKKLREALAVFSLLFFMH</sequence>
<dbReference type="InterPro" id="IPR036388">
    <property type="entry name" value="WH-like_DNA-bd_sf"/>
</dbReference>
<comment type="caution">
    <text evidence="7">The sequence shown here is derived from an EMBL/GenBank/DDBJ whole genome shotgun (WGS) entry which is preliminary data.</text>
</comment>
<dbReference type="NCBIfam" id="TIGR02937">
    <property type="entry name" value="sigma70-ECF"/>
    <property type="match status" value="1"/>
</dbReference>
<dbReference type="PANTHER" id="PTHR43133:SF46">
    <property type="entry name" value="RNA POLYMERASE SIGMA-70 FACTOR ECF SUBFAMILY"/>
    <property type="match status" value="1"/>
</dbReference>
<dbReference type="InterPro" id="IPR013324">
    <property type="entry name" value="RNA_pol_sigma_r3/r4-like"/>
</dbReference>
<comment type="similarity">
    <text evidence="1">Belongs to the sigma-70 factor family. ECF subfamily.</text>
</comment>
<name>A0AAE4LLW2_9BACT</name>
<evidence type="ECO:0000259" key="5">
    <source>
        <dbReference type="Pfam" id="PF04542"/>
    </source>
</evidence>
<evidence type="ECO:0000313" key="8">
    <source>
        <dbReference type="Proteomes" id="UP001181347"/>
    </source>
</evidence>
<dbReference type="GO" id="GO:0006352">
    <property type="term" value="P:DNA-templated transcription initiation"/>
    <property type="evidence" value="ECO:0007669"/>
    <property type="project" value="InterPro"/>
</dbReference>
<feature type="domain" description="RNA polymerase sigma-70 region 2" evidence="5">
    <location>
        <begin position="24"/>
        <end position="89"/>
    </location>
</feature>
<evidence type="ECO:0000256" key="2">
    <source>
        <dbReference type="ARBA" id="ARBA00023015"/>
    </source>
</evidence>
<dbReference type="InterPro" id="IPR014327">
    <property type="entry name" value="RNA_pol_sigma70_bacteroid"/>
</dbReference>
<dbReference type="Proteomes" id="UP001181347">
    <property type="component" value="Unassembled WGS sequence"/>
</dbReference>
<dbReference type="InterPro" id="IPR013325">
    <property type="entry name" value="RNA_pol_sigma_r2"/>
</dbReference>
<gene>
    <name evidence="7" type="ORF">RVH17_08290</name>
</gene>